<protein>
    <submittedName>
        <fullName evidence="1">Uncharacterized protein</fullName>
    </submittedName>
</protein>
<name>A0A2P2NBC7_RHIMU</name>
<reference evidence="1" key="1">
    <citation type="submission" date="2018-02" db="EMBL/GenBank/DDBJ databases">
        <title>Rhizophora mucronata_Transcriptome.</title>
        <authorList>
            <person name="Meera S.P."/>
            <person name="Sreeshan A."/>
            <person name="Augustine A."/>
        </authorList>
    </citation>
    <scope>NUCLEOTIDE SEQUENCE</scope>
    <source>
        <tissue evidence="1">Leaf</tissue>
    </source>
</reference>
<evidence type="ECO:0000313" key="1">
    <source>
        <dbReference type="EMBL" id="MBX39775.1"/>
    </source>
</evidence>
<organism evidence="1">
    <name type="scientific">Rhizophora mucronata</name>
    <name type="common">Asiatic mangrove</name>
    <dbReference type="NCBI Taxonomy" id="61149"/>
    <lineage>
        <taxon>Eukaryota</taxon>
        <taxon>Viridiplantae</taxon>
        <taxon>Streptophyta</taxon>
        <taxon>Embryophyta</taxon>
        <taxon>Tracheophyta</taxon>
        <taxon>Spermatophyta</taxon>
        <taxon>Magnoliopsida</taxon>
        <taxon>eudicotyledons</taxon>
        <taxon>Gunneridae</taxon>
        <taxon>Pentapetalae</taxon>
        <taxon>rosids</taxon>
        <taxon>fabids</taxon>
        <taxon>Malpighiales</taxon>
        <taxon>Rhizophoraceae</taxon>
        <taxon>Rhizophora</taxon>
    </lineage>
</organism>
<dbReference type="EMBL" id="GGEC01059291">
    <property type="protein sequence ID" value="MBX39775.1"/>
    <property type="molecule type" value="Transcribed_RNA"/>
</dbReference>
<accession>A0A2P2NBC7</accession>
<proteinExistence type="predicted"/>
<sequence>MFNQVEIQSPK</sequence>